<comment type="caution">
    <text evidence="2">The sequence shown here is derived from an EMBL/GenBank/DDBJ whole genome shotgun (WGS) entry which is preliminary data.</text>
</comment>
<organism evidence="2 3">
    <name type="scientific">Haloarcula salina</name>
    <dbReference type="NCBI Taxonomy" id="1429914"/>
    <lineage>
        <taxon>Archaea</taxon>
        <taxon>Methanobacteriati</taxon>
        <taxon>Methanobacteriota</taxon>
        <taxon>Stenosarchaea group</taxon>
        <taxon>Halobacteria</taxon>
        <taxon>Halobacteriales</taxon>
        <taxon>Haloarculaceae</taxon>
        <taxon>Haloarcula</taxon>
    </lineage>
</organism>
<keyword evidence="1" id="KW-0472">Membrane</keyword>
<protein>
    <recommendedName>
        <fullName evidence="4">Transmembrane protein</fullName>
    </recommendedName>
</protein>
<sequence>MSPSIRSLTGNFAALFSSLVLLGPLTFGLLVGAGRIIIGAAGVTVPNALGIVGFCVAVLLALWMALEGALVQRHGLAAIDRGGPVQRSGRYLLAGVTTVAGFVVSAGVLVLALPWAVETRNTPAQVLGVLLVVALAAALYRTLTAARDGYRNTGERRG</sequence>
<feature type="transmembrane region" description="Helical" evidence="1">
    <location>
        <begin position="50"/>
        <end position="70"/>
    </location>
</feature>
<evidence type="ECO:0000256" key="1">
    <source>
        <dbReference type="SAM" id="Phobius"/>
    </source>
</evidence>
<dbReference type="Proteomes" id="UP001166304">
    <property type="component" value="Unassembled WGS sequence"/>
</dbReference>
<evidence type="ECO:0000313" key="3">
    <source>
        <dbReference type="Proteomes" id="UP001166304"/>
    </source>
</evidence>
<keyword evidence="1" id="KW-1133">Transmembrane helix</keyword>
<keyword evidence="1" id="KW-0812">Transmembrane</keyword>
<evidence type="ECO:0000313" key="2">
    <source>
        <dbReference type="EMBL" id="MBV0900946.1"/>
    </source>
</evidence>
<name>A0AA41G021_9EURY</name>
<feature type="transmembrane region" description="Helical" evidence="1">
    <location>
        <begin position="91"/>
        <end position="117"/>
    </location>
</feature>
<dbReference type="EMBL" id="JAHQXE010000001">
    <property type="protein sequence ID" value="MBV0900946.1"/>
    <property type="molecule type" value="Genomic_DNA"/>
</dbReference>
<accession>A0AA41G021</accession>
<gene>
    <name evidence="2" type="ORF">KTS37_04010</name>
</gene>
<reference evidence="2" key="1">
    <citation type="submission" date="2021-06" db="EMBL/GenBank/DDBJ databases">
        <title>New haloarchaea isolates fom saline soil.</title>
        <authorList>
            <person name="Duran-Viseras A."/>
            <person name="Sanchez-Porro C.S."/>
            <person name="Ventosa A."/>
        </authorList>
    </citation>
    <scope>NUCLEOTIDE SEQUENCE</scope>
    <source>
        <strain evidence="2">JCM 18369</strain>
    </source>
</reference>
<dbReference type="RefSeq" id="WP_162411783.1">
    <property type="nucleotide sequence ID" value="NZ_JAHQXE010000001.1"/>
</dbReference>
<proteinExistence type="predicted"/>
<evidence type="ECO:0008006" key="4">
    <source>
        <dbReference type="Google" id="ProtNLM"/>
    </source>
</evidence>
<dbReference type="AlphaFoldDB" id="A0AA41G021"/>
<feature type="transmembrane region" description="Helical" evidence="1">
    <location>
        <begin position="123"/>
        <end position="143"/>
    </location>
</feature>
<keyword evidence="3" id="KW-1185">Reference proteome</keyword>
<feature type="transmembrane region" description="Helical" evidence="1">
    <location>
        <begin position="12"/>
        <end position="38"/>
    </location>
</feature>